<evidence type="ECO:0000256" key="1">
    <source>
        <dbReference type="SAM" id="MobiDB-lite"/>
    </source>
</evidence>
<dbReference type="RefSeq" id="WP_130534237.1">
    <property type="nucleotide sequence ID" value="NZ_SHMG01000004.1"/>
</dbReference>
<sequence>MPLTKEAQALVDAFAKQPGVTADQAANLSGVINHSPALVDQINQAVKLGHLKHIVPLPLGTHAGGEYNGTAKEMRLPLSMLTSPPKGVPFDAGEPTFVLGHELQHGFNHAATEQATTAFVAAAKHVAQGKGPTHDYTAALGALIAANRRDEAGAEVAGWNALVSRVQHDKPKATLEDVYNANPFRAGDFIDRTGAPPNDHYAAKPNIALGKDLHMQATSANLEGMGRNYFDHPPAQARLGHHGNSDYANYYGAWGTGVIVQSERAYGDGKAQLQMNLKQLHLSEKLMEQNGLNLGSDTSPMPYRDTSTTPPTAHHFDHTATTFTHVPIVFQGVAGPMVEPAREGPSRPGHPDHALFKQIEAGVAAQGLARGEDADRMSHSLLALAKEQGISRADHIVLGRGGEGGQVNVFVIQGQLQDPAQRRASIDAGQAMQTPQGASIQRIEQANAAQAPASPQPSAPAQEPARLTH</sequence>
<proteinExistence type="predicted"/>
<protein>
    <recommendedName>
        <fullName evidence="2">X-Tfes XVIPCD domain-containing protein</fullName>
    </recommendedName>
</protein>
<evidence type="ECO:0000313" key="4">
    <source>
        <dbReference type="Proteomes" id="UP000294164"/>
    </source>
</evidence>
<feature type="region of interest" description="Disordered" evidence="1">
    <location>
        <begin position="421"/>
        <end position="469"/>
    </location>
</feature>
<dbReference type="Proteomes" id="UP000294164">
    <property type="component" value="Unassembled WGS sequence"/>
</dbReference>
<accession>A0A4V2HG21</accession>
<evidence type="ECO:0000313" key="3">
    <source>
        <dbReference type="EMBL" id="TAA43446.1"/>
    </source>
</evidence>
<reference evidence="3 4" key="1">
    <citation type="submission" date="2019-02" db="EMBL/GenBank/DDBJ databases">
        <title>WGS of Pseudoxanthomonas species novum from clinical isolates.</title>
        <authorList>
            <person name="Bernier A.-M."/>
            <person name="Bernard K."/>
            <person name="Vachon A."/>
        </authorList>
    </citation>
    <scope>NUCLEOTIDE SEQUENCE [LARGE SCALE GENOMIC DNA]</scope>
    <source>
        <strain evidence="3 4">NML130969</strain>
    </source>
</reference>
<evidence type="ECO:0000259" key="2">
    <source>
        <dbReference type="Pfam" id="PF20410"/>
    </source>
</evidence>
<comment type="caution">
    <text evidence="3">The sequence shown here is derived from an EMBL/GenBank/DDBJ whole genome shotgun (WGS) entry which is preliminary data.</text>
</comment>
<feature type="domain" description="X-Tfes XVIPCD" evidence="2">
    <location>
        <begin position="348"/>
        <end position="445"/>
    </location>
</feature>
<dbReference type="OrthoDB" id="6001668at2"/>
<dbReference type="AlphaFoldDB" id="A0A4V2HG21"/>
<dbReference type="InterPro" id="IPR046519">
    <property type="entry name" value="X-Tfes_XVIPCD"/>
</dbReference>
<name>A0A4V2HG21_9GAMM</name>
<organism evidence="3 4">
    <name type="scientific">Pseudoxanthomonas winnipegensis</name>
    <dbReference type="NCBI Taxonomy" id="2480810"/>
    <lineage>
        <taxon>Bacteria</taxon>
        <taxon>Pseudomonadati</taxon>
        <taxon>Pseudomonadota</taxon>
        <taxon>Gammaproteobacteria</taxon>
        <taxon>Lysobacterales</taxon>
        <taxon>Lysobacteraceae</taxon>
        <taxon>Pseudoxanthomonas</taxon>
    </lineage>
</organism>
<gene>
    <name evidence="3" type="ORF">EA655_09255</name>
</gene>
<feature type="compositionally biased region" description="Low complexity" evidence="1">
    <location>
        <begin position="459"/>
        <end position="469"/>
    </location>
</feature>
<feature type="compositionally biased region" description="Low complexity" evidence="1">
    <location>
        <begin position="444"/>
        <end position="453"/>
    </location>
</feature>
<dbReference type="EMBL" id="SHMG01000004">
    <property type="protein sequence ID" value="TAA43446.1"/>
    <property type="molecule type" value="Genomic_DNA"/>
</dbReference>
<dbReference type="Pfam" id="PF20410">
    <property type="entry name" value="X-Tfes_XVIPCD"/>
    <property type="match status" value="1"/>
</dbReference>